<reference evidence="13" key="1">
    <citation type="submission" date="2020-02" db="EMBL/GenBank/DDBJ databases">
        <title>Genomic and physiological characterization of two novel Nitrospinaceae genera.</title>
        <authorList>
            <person name="Mueller A.J."/>
            <person name="Jung M.-Y."/>
            <person name="Strachan C.R."/>
            <person name="Herbold C.W."/>
            <person name="Kirkegaard R.H."/>
            <person name="Daims H."/>
        </authorList>
    </citation>
    <scope>NUCLEOTIDE SEQUENCE [LARGE SCALE GENOMIC DNA]</scope>
</reference>
<dbReference type="GO" id="GO:0000107">
    <property type="term" value="F:imidazoleglycerol-phosphate synthase activity"/>
    <property type="evidence" value="ECO:0007669"/>
    <property type="project" value="InterPro"/>
</dbReference>
<keyword evidence="7 12" id="KW-0456">Lyase</keyword>
<dbReference type="EC" id="4.3.2.10" evidence="4"/>
<dbReference type="InterPro" id="IPR006062">
    <property type="entry name" value="His_biosynth"/>
</dbReference>
<gene>
    <name evidence="12" type="primary">hisF</name>
    <name evidence="12" type="ORF">G3M78_01075</name>
</gene>
<comment type="catalytic activity">
    <reaction evidence="10">
        <text>5-[(5-phospho-1-deoxy-D-ribulos-1-ylimino)methylamino]-1-(5-phospho-beta-D-ribosyl)imidazole-4-carboxamide + L-glutamine = D-erythro-1-(imidazol-4-yl)glycerol 3-phosphate + 5-amino-1-(5-phospho-beta-D-ribosyl)imidazole-4-carboxamide + L-glutamate + H(+)</text>
        <dbReference type="Rhea" id="RHEA:24793"/>
        <dbReference type="ChEBI" id="CHEBI:15378"/>
        <dbReference type="ChEBI" id="CHEBI:29985"/>
        <dbReference type="ChEBI" id="CHEBI:58278"/>
        <dbReference type="ChEBI" id="CHEBI:58359"/>
        <dbReference type="ChEBI" id="CHEBI:58475"/>
        <dbReference type="ChEBI" id="CHEBI:58525"/>
        <dbReference type="EC" id="4.3.2.10"/>
    </reaction>
</comment>
<evidence type="ECO:0000313" key="13">
    <source>
        <dbReference type="Proteomes" id="UP000594464"/>
    </source>
</evidence>
<evidence type="ECO:0000256" key="6">
    <source>
        <dbReference type="ARBA" id="ARBA00023102"/>
    </source>
</evidence>
<dbReference type="Gene3D" id="3.20.20.70">
    <property type="entry name" value="Aldolase class I"/>
    <property type="match status" value="1"/>
</dbReference>
<dbReference type="CDD" id="cd04731">
    <property type="entry name" value="HisF"/>
    <property type="match status" value="1"/>
</dbReference>
<dbReference type="SUPFAM" id="SSF51366">
    <property type="entry name" value="Ribulose-phoshate binding barrel"/>
    <property type="match status" value="1"/>
</dbReference>
<dbReference type="Proteomes" id="UP000594464">
    <property type="component" value="Chromosome"/>
</dbReference>
<comment type="pathway">
    <text evidence="1">Amino-acid biosynthesis; L-histidine biosynthesis; L-histidine from 5-phospho-alpha-D-ribose 1-diphosphate: step 5/9.</text>
</comment>
<dbReference type="GO" id="GO:0000105">
    <property type="term" value="P:L-histidine biosynthetic process"/>
    <property type="evidence" value="ECO:0007669"/>
    <property type="project" value="UniProtKB-UniPathway"/>
</dbReference>
<evidence type="ECO:0000256" key="8">
    <source>
        <dbReference type="ARBA" id="ARBA00025475"/>
    </source>
</evidence>
<dbReference type="InterPro" id="IPR050064">
    <property type="entry name" value="IGPS_HisA/HisF"/>
</dbReference>
<organism evidence="12 13">
    <name type="scientific">Candidatus Nitrohelix vancouverensis</name>
    <dbReference type="NCBI Taxonomy" id="2705534"/>
    <lineage>
        <taxon>Bacteria</taxon>
        <taxon>Pseudomonadati</taxon>
        <taxon>Nitrospinota/Tectimicrobiota group</taxon>
        <taxon>Nitrospinota</taxon>
        <taxon>Nitrospinia</taxon>
        <taxon>Nitrospinales</taxon>
        <taxon>Nitrospinaceae</taxon>
        <taxon>Candidatus Nitrohelix</taxon>
    </lineage>
</organism>
<evidence type="ECO:0000256" key="2">
    <source>
        <dbReference type="ARBA" id="ARBA00009667"/>
    </source>
</evidence>
<dbReference type="GO" id="GO:0016829">
    <property type="term" value="F:lyase activity"/>
    <property type="evidence" value="ECO:0007669"/>
    <property type="project" value="UniProtKB-KW"/>
</dbReference>
<dbReference type="PANTHER" id="PTHR21235">
    <property type="entry name" value="IMIDAZOLE GLYCEROL PHOSPHATE SYNTHASE SUBUNIT HISF/H IGP SYNTHASE SUBUNIT HISF/H"/>
    <property type="match status" value="1"/>
</dbReference>
<dbReference type="KEGG" id="nva:G3M78_01075"/>
<name>A0A7T0G280_9BACT</name>
<evidence type="ECO:0000256" key="10">
    <source>
        <dbReference type="ARBA" id="ARBA00047838"/>
    </source>
</evidence>
<comment type="similarity">
    <text evidence="2 11">Belongs to the HisA/HisF family.</text>
</comment>
<dbReference type="InterPro" id="IPR013785">
    <property type="entry name" value="Aldolase_TIM"/>
</dbReference>
<dbReference type="PANTHER" id="PTHR21235:SF2">
    <property type="entry name" value="IMIDAZOLE GLYCEROL PHOSPHATE SYNTHASE HISHF"/>
    <property type="match status" value="1"/>
</dbReference>
<keyword evidence="5 11" id="KW-0028">Amino-acid biosynthesis</keyword>
<evidence type="ECO:0000256" key="9">
    <source>
        <dbReference type="ARBA" id="ARBA00030264"/>
    </source>
</evidence>
<protein>
    <recommendedName>
        <fullName evidence="4">imidazole glycerol-phosphate synthase</fullName>
        <ecNumber evidence="4">4.3.2.10</ecNumber>
    </recommendedName>
    <alternativeName>
        <fullName evidence="9">IGP synthase cyclase subunit</fullName>
    </alternativeName>
</protein>
<sequence>MADLRLIARLDIKGSHLIKGVQLEGVRKIGDPNVFAKKYYDSGIDEILYTDNVASLYGRNSLFDIIRQATRDIFVPMTVGGGLRNLQDVETALRSGADKVAINTAAIQEPGLIAEASRKFGSQCIVLSIQAKMNAGDSWEAYCENGREHTGLDAVQWAVKGVELGAGEILLTSVDREGTCKGFDVDLVKAVSRAVSVPVIASGGMGRLEDLRDVVCGGGADAVAMAHVLHYGKLSVSDVRCYASKQGLGVRSVVNRI</sequence>
<comment type="subunit">
    <text evidence="3">Heterodimer of HisH and HisF.</text>
</comment>
<dbReference type="EMBL" id="CP048620">
    <property type="protein sequence ID" value="QPJ64069.1"/>
    <property type="molecule type" value="Genomic_DNA"/>
</dbReference>
<accession>A0A7T0G280</accession>
<evidence type="ECO:0000256" key="4">
    <source>
        <dbReference type="ARBA" id="ARBA00012809"/>
    </source>
</evidence>
<dbReference type="InterPro" id="IPR004651">
    <property type="entry name" value="HisF"/>
</dbReference>
<dbReference type="AlphaFoldDB" id="A0A7T0G280"/>
<evidence type="ECO:0000256" key="7">
    <source>
        <dbReference type="ARBA" id="ARBA00023239"/>
    </source>
</evidence>
<evidence type="ECO:0000256" key="11">
    <source>
        <dbReference type="RuleBase" id="RU003657"/>
    </source>
</evidence>
<keyword evidence="6 11" id="KW-0368">Histidine biosynthesis</keyword>
<comment type="function">
    <text evidence="8">IGPS catalyzes the conversion of PRFAR and glutamine to IGP, AICAR and glutamate. The HisF subunit catalyzes the cyclization activity that produces IGP and AICAR from PRFAR using the ammonia provided by the HisH subunit.</text>
</comment>
<dbReference type="UniPathway" id="UPA00031">
    <property type="reaction ID" value="UER00010"/>
</dbReference>
<evidence type="ECO:0000256" key="3">
    <source>
        <dbReference type="ARBA" id="ARBA00011152"/>
    </source>
</evidence>
<proteinExistence type="inferred from homology"/>
<evidence type="ECO:0000256" key="1">
    <source>
        <dbReference type="ARBA" id="ARBA00005091"/>
    </source>
</evidence>
<dbReference type="InterPro" id="IPR011060">
    <property type="entry name" value="RibuloseP-bd_barrel"/>
</dbReference>
<evidence type="ECO:0000313" key="12">
    <source>
        <dbReference type="EMBL" id="QPJ64069.1"/>
    </source>
</evidence>
<dbReference type="Pfam" id="PF00977">
    <property type="entry name" value="His_biosynth"/>
    <property type="match status" value="1"/>
</dbReference>
<evidence type="ECO:0000256" key="5">
    <source>
        <dbReference type="ARBA" id="ARBA00022605"/>
    </source>
</evidence>